<dbReference type="SUPFAM" id="SSF56420">
    <property type="entry name" value="Peptide deformylase"/>
    <property type="match status" value="1"/>
</dbReference>
<evidence type="ECO:0000256" key="2">
    <source>
        <dbReference type="ARBA" id="ARBA00022723"/>
    </source>
</evidence>
<dbReference type="NCBIfam" id="TIGR00079">
    <property type="entry name" value="pept_deformyl"/>
    <property type="match status" value="1"/>
</dbReference>
<comment type="caution">
    <text evidence="7">The sequence shown here is derived from an EMBL/GenBank/DDBJ whole genome shotgun (WGS) entry which is preliminary data.</text>
</comment>
<feature type="binding site" evidence="6">
    <location>
        <position position="88"/>
    </location>
    <ligand>
        <name>Fe cation</name>
        <dbReference type="ChEBI" id="CHEBI:24875"/>
    </ligand>
</feature>
<comment type="catalytic activity">
    <reaction evidence="6">
        <text>N-terminal N-formyl-L-methionyl-[peptide] + H2O = N-terminal L-methionyl-[peptide] + formate</text>
        <dbReference type="Rhea" id="RHEA:24420"/>
        <dbReference type="Rhea" id="RHEA-COMP:10639"/>
        <dbReference type="Rhea" id="RHEA-COMP:10640"/>
        <dbReference type="ChEBI" id="CHEBI:15377"/>
        <dbReference type="ChEBI" id="CHEBI:15740"/>
        <dbReference type="ChEBI" id="CHEBI:49298"/>
        <dbReference type="ChEBI" id="CHEBI:64731"/>
        <dbReference type="EC" id="3.5.1.88"/>
    </reaction>
</comment>
<name>A0ABN0W406_9ACTN</name>
<protein>
    <recommendedName>
        <fullName evidence="6">Peptide deformylase</fullName>
        <shortName evidence="6">PDF</shortName>
        <ecNumber evidence="6">3.5.1.88</ecNumber>
    </recommendedName>
    <alternativeName>
        <fullName evidence="6">Polypeptide deformylase</fullName>
    </alternativeName>
</protein>
<feature type="binding site" evidence="6">
    <location>
        <position position="130"/>
    </location>
    <ligand>
        <name>Fe cation</name>
        <dbReference type="ChEBI" id="CHEBI:24875"/>
    </ligand>
</feature>
<keyword evidence="4 6" id="KW-0648">Protein biosynthesis</keyword>
<organism evidence="7 8">
    <name type="scientific">Actinoallomurus spadix</name>
    <dbReference type="NCBI Taxonomy" id="79912"/>
    <lineage>
        <taxon>Bacteria</taxon>
        <taxon>Bacillati</taxon>
        <taxon>Actinomycetota</taxon>
        <taxon>Actinomycetes</taxon>
        <taxon>Streptosporangiales</taxon>
        <taxon>Thermomonosporaceae</taxon>
        <taxon>Actinoallomurus</taxon>
    </lineage>
</organism>
<dbReference type="InterPro" id="IPR036821">
    <property type="entry name" value="Peptide_deformylase_sf"/>
</dbReference>
<dbReference type="Gene3D" id="3.90.45.10">
    <property type="entry name" value="Peptide deformylase"/>
    <property type="match status" value="1"/>
</dbReference>
<dbReference type="Pfam" id="PF01327">
    <property type="entry name" value="Pep_deformylase"/>
    <property type="match status" value="1"/>
</dbReference>
<dbReference type="PANTHER" id="PTHR10458:SF2">
    <property type="entry name" value="PEPTIDE DEFORMYLASE, MITOCHONDRIAL"/>
    <property type="match status" value="1"/>
</dbReference>
<keyword evidence="3 6" id="KW-0378">Hydrolase</keyword>
<evidence type="ECO:0000256" key="5">
    <source>
        <dbReference type="ARBA" id="ARBA00023004"/>
    </source>
</evidence>
<evidence type="ECO:0000313" key="8">
    <source>
        <dbReference type="Proteomes" id="UP001501822"/>
    </source>
</evidence>
<dbReference type="CDD" id="cd00487">
    <property type="entry name" value="Pep_deformylase"/>
    <property type="match status" value="1"/>
</dbReference>
<reference evidence="7 8" key="1">
    <citation type="journal article" date="2019" name="Int. J. Syst. Evol. Microbiol.">
        <title>The Global Catalogue of Microorganisms (GCM) 10K type strain sequencing project: providing services to taxonomists for standard genome sequencing and annotation.</title>
        <authorList>
            <consortium name="The Broad Institute Genomics Platform"/>
            <consortium name="The Broad Institute Genome Sequencing Center for Infectious Disease"/>
            <person name="Wu L."/>
            <person name="Ma J."/>
        </authorList>
    </citation>
    <scope>NUCLEOTIDE SEQUENCE [LARGE SCALE GENOMIC DNA]</scope>
    <source>
        <strain evidence="7 8">JCM 3146</strain>
    </source>
</reference>
<evidence type="ECO:0000256" key="1">
    <source>
        <dbReference type="ARBA" id="ARBA00010759"/>
    </source>
</evidence>
<evidence type="ECO:0000313" key="7">
    <source>
        <dbReference type="EMBL" id="GAA0324540.1"/>
    </source>
</evidence>
<proteinExistence type="inferred from homology"/>
<dbReference type="EMBL" id="BAAABM010000007">
    <property type="protein sequence ID" value="GAA0324540.1"/>
    <property type="molecule type" value="Genomic_DNA"/>
</dbReference>
<dbReference type="NCBIfam" id="NF001159">
    <property type="entry name" value="PRK00150.1-3"/>
    <property type="match status" value="1"/>
</dbReference>
<sequence>MAVKPIRLFGDPVLRTPAEPVKDFDKELRTLVKDLSDTMLDAPGVGLAAPQLGVGLRVFTYYVDDQLGHVVNPTLDLSEEQQDGDEGCLSLPGLTFPTKRAYGVVAKGFNMYGEPIVVEGTELLARCVQHETDHLDGIIFIDRLDTEQRKAAMKAIREAEWFGEPKPIVKDSPHRTFGKAL</sequence>
<keyword evidence="8" id="KW-1185">Reference proteome</keyword>
<dbReference type="PIRSF" id="PIRSF004749">
    <property type="entry name" value="Pep_def"/>
    <property type="match status" value="1"/>
</dbReference>
<dbReference type="RefSeq" id="WP_252799872.1">
    <property type="nucleotide sequence ID" value="NZ_BAAABM010000007.1"/>
</dbReference>
<evidence type="ECO:0000256" key="3">
    <source>
        <dbReference type="ARBA" id="ARBA00022801"/>
    </source>
</evidence>
<dbReference type="PANTHER" id="PTHR10458">
    <property type="entry name" value="PEPTIDE DEFORMYLASE"/>
    <property type="match status" value="1"/>
</dbReference>
<keyword evidence="2 6" id="KW-0479">Metal-binding</keyword>
<dbReference type="EC" id="3.5.1.88" evidence="6"/>
<feature type="binding site" evidence="6">
    <location>
        <position position="134"/>
    </location>
    <ligand>
        <name>Fe cation</name>
        <dbReference type="ChEBI" id="CHEBI:24875"/>
    </ligand>
</feature>
<feature type="active site" evidence="6">
    <location>
        <position position="131"/>
    </location>
</feature>
<keyword evidence="5 6" id="KW-0408">Iron</keyword>
<dbReference type="InterPro" id="IPR023635">
    <property type="entry name" value="Peptide_deformylase"/>
</dbReference>
<dbReference type="PRINTS" id="PR01576">
    <property type="entry name" value="PDEFORMYLASE"/>
</dbReference>
<comment type="function">
    <text evidence="6">Removes the formyl group from the N-terminal Met of newly synthesized proteins. Requires at least a dipeptide for an efficient rate of reaction. N-terminal L-methionine is a prerequisite for activity but the enzyme has broad specificity at other positions.</text>
</comment>
<accession>A0ABN0W406</accession>
<evidence type="ECO:0000256" key="6">
    <source>
        <dbReference type="HAMAP-Rule" id="MF_00163"/>
    </source>
</evidence>
<comment type="cofactor">
    <cofactor evidence="6">
        <name>Fe(2+)</name>
        <dbReference type="ChEBI" id="CHEBI:29033"/>
    </cofactor>
    <text evidence="6">Binds 1 Fe(2+) ion.</text>
</comment>
<evidence type="ECO:0000256" key="4">
    <source>
        <dbReference type="ARBA" id="ARBA00022917"/>
    </source>
</evidence>
<dbReference type="Proteomes" id="UP001501822">
    <property type="component" value="Unassembled WGS sequence"/>
</dbReference>
<comment type="similarity">
    <text evidence="1 6">Belongs to the polypeptide deformylase family.</text>
</comment>
<gene>
    <name evidence="7" type="primary">def_1</name>
    <name evidence="6" type="synonym">def</name>
    <name evidence="7" type="ORF">GCM10010151_13010</name>
</gene>
<dbReference type="HAMAP" id="MF_00163">
    <property type="entry name" value="Pep_deformylase"/>
    <property type="match status" value="1"/>
</dbReference>